<organism evidence="2">
    <name type="scientific">marine metagenome</name>
    <dbReference type="NCBI Taxonomy" id="408172"/>
    <lineage>
        <taxon>unclassified sequences</taxon>
        <taxon>metagenomes</taxon>
        <taxon>ecological metagenomes</taxon>
    </lineage>
</organism>
<sequence>GRLGEQPSHPELLDYLAVKFRKDGWSVKKMIAFLATTKAFRLASTPSGEAKEKDPDNRLLSHARLRRLEAEPIRDAMLAASQRLNLDRVAEGGSEGGNSARRAVYRQAKRNALDPFLTVFDAPVPATTKGRRDATNVPAQSLTLMNDPFVNGAARDFANKAQGETEAERISHMFRLALGRPAEDEETVRAIAYLQGASEEQAKAMAEKRAIEKELSENSKALAGIVDPLRSKILEGRKKEGAEPPEGPKPTLHWNFADGWKDAVHGITAHPKAGARIENGVLVVSGGGHVVTDVMPLSF</sequence>
<dbReference type="PANTHER" id="PTHR35889">
    <property type="entry name" value="CYCLOINULO-OLIGOSACCHARIDE FRUCTANOTRANSFERASE-RELATED"/>
    <property type="match status" value="1"/>
</dbReference>
<feature type="domain" description="DUF1553" evidence="1">
    <location>
        <begin position="1"/>
        <end position="193"/>
    </location>
</feature>
<proteinExistence type="predicted"/>
<accession>A0A382TRN2</accession>
<evidence type="ECO:0000259" key="1">
    <source>
        <dbReference type="Pfam" id="PF07587"/>
    </source>
</evidence>
<feature type="non-terminal residue" evidence="2">
    <location>
        <position position="299"/>
    </location>
</feature>
<evidence type="ECO:0000313" key="2">
    <source>
        <dbReference type="EMBL" id="SVD24382.1"/>
    </source>
</evidence>
<feature type="non-terminal residue" evidence="2">
    <location>
        <position position="1"/>
    </location>
</feature>
<protein>
    <recommendedName>
        <fullName evidence="1">DUF1553 domain-containing protein</fullName>
    </recommendedName>
</protein>
<reference evidence="2" key="1">
    <citation type="submission" date="2018-05" db="EMBL/GenBank/DDBJ databases">
        <authorList>
            <person name="Lanie J.A."/>
            <person name="Ng W.-L."/>
            <person name="Kazmierczak K.M."/>
            <person name="Andrzejewski T.M."/>
            <person name="Davidsen T.M."/>
            <person name="Wayne K.J."/>
            <person name="Tettelin H."/>
            <person name="Glass J.I."/>
            <person name="Rusch D."/>
            <person name="Podicherti R."/>
            <person name="Tsui H.-C.T."/>
            <person name="Winkler M.E."/>
        </authorList>
    </citation>
    <scope>NUCLEOTIDE SEQUENCE</scope>
</reference>
<dbReference type="PANTHER" id="PTHR35889:SF3">
    <property type="entry name" value="F-BOX DOMAIN-CONTAINING PROTEIN"/>
    <property type="match status" value="1"/>
</dbReference>
<name>A0A382TRN2_9ZZZZ</name>
<dbReference type="AlphaFoldDB" id="A0A382TRN2"/>
<dbReference type="Pfam" id="PF07587">
    <property type="entry name" value="PSD1"/>
    <property type="match status" value="1"/>
</dbReference>
<gene>
    <name evidence="2" type="ORF">METZ01_LOCUS377236</name>
</gene>
<dbReference type="InterPro" id="IPR022655">
    <property type="entry name" value="DUF1553"/>
</dbReference>
<dbReference type="EMBL" id="UINC01138441">
    <property type="protein sequence ID" value="SVD24382.1"/>
    <property type="molecule type" value="Genomic_DNA"/>
</dbReference>